<protein>
    <submittedName>
        <fullName evidence="2">Uncharacterized protein</fullName>
    </submittedName>
</protein>
<proteinExistence type="predicted"/>
<evidence type="ECO:0000313" key="3">
    <source>
        <dbReference type="Proteomes" id="UP000030182"/>
    </source>
</evidence>
<comment type="caution">
    <text evidence="2">The sequence shown here is derived from an EMBL/GenBank/DDBJ whole genome shotgun (WGS) entry which is preliminary data.</text>
</comment>
<reference evidence="2 3" key="1">
    <citation type="submission" date="2014-01" db="EMBL/GenBank/DDBJ databases">
        <title>Draft genome sequence of the multidrug-resistant clinical isolate Dermabacter hominis 1368.</title>
        <authorList>
            <person name="Albersmeier A."/>
            <person name="Bomholt C."/>
            <person name="Glaub A."/>
            <person name="Ruckert C."/>
            <person name="Soriano F."/>
            <person name="Fernandez-Natal I."/>
            <person name="Tauch A."/>
        </authorList>
    </citation>
    <scope>NUCLEOTIDE SEQUENCE [LARGE SCALE GENOMIC DNA]</scope>
    <source>
        <strain evidence="2 3">1368</strain>
    </source>
</reference>
<sequence length="35" mass="3920">MMPAHRSRHTGMKRRTSDLGEGACNFEGVNRSRSS</sequence>
<accession>A0ABR4SIQ8</accession>
<organism evidence="2 3">
    <name type="scientific">Dermabacter hominis 1368</name>
    <dbReference type="NCBI Taxonomy" id="1450519"/>
    <lineage>
        <taxon>Bacteria</taxon>
        <taxon>Bacillati</taxon>
        <taxon>Actinomycetota</taxon>
        <taxon>Actinomycetes</taxon>
        <taxon>Micrococcales</taxon>
        <taxon>Dermabacteraceae</taxon>
        <taxon>Dermabacter</taxon>
    </lineage>
</organism>
<dbReference type="EMBL" id="JDRS01000023">
    <property type="protein sequence ID" value="KDS92562.1"/>
    <property type="molecule type" value="Genomic_DNA"/>
</dbReference>
<gene>
    <name evidence="2" type="ORF">DHOM_10525</name>
</gene>
<feature type="region of interest" description="Disordered" evidence="1">
    <location>
        <begin position="1"/>
        <end position="35"/>
    </location>
</feature>
<evidence type="ECO:0000313" key="2">
    <source>
        <dbReference type="EMBL" id="KDS92562.1"/>
    </source>
</evidence>
<keyword evidence="3" id="KW-1185">Reference proteome</keyword>
<feature type="compositionally biased region" description="Basic residues" evidence="1">
    <location>
        <begin position="1"/>
        <end position="14"/>
    </location>
</feature>
<dbReference type="Proteomes" id="UP000030182">
    <property type="component" value="Unassembled WGS sequence"/>
</dbReference>
<evidence type="ECO:0000256" key="1">
    <source>
        <dbReference type="SAM" id="MobiDB-lite"/>
    </source>
</evidence>
<name>A0ABR4SIQ8_9MICO</name>